<evidence type="ECO:0000256" key="2">
    <source>
        <dbReference type="ARBA" id="ARBA00022475"/>
    </source>
</evidence>
<keyword evidence="6 8" id="KW-1133">Transmembrane helix</keyword>
<keyword evidence="5 10" id="KW-0378">Hydrolase</keyword>
<keyword evidence="11" id="KW-1185">Reference proteome</keyword>
<dbReference type="KEGG" id="apel:CA267_015020"/>
<dbReference type="GO" id="GO:0006508">
    <property type="term" value="P:proteolysis"/>
    <property type="evidence" value="ECO:0007669"/>
    <property type="project" value="UniProtKB-KW"/>
</dbReference>
<dbReference type="Proteomes" id="UP000219285">
    <property type="component" value="Chromosome"/>
</dbReference>
<reference evidence="10 11" key="2">
    <citation type="submission" date="2020-04" db="EMBL/GenBank/DDBJ databases">
        <title>Complete genome sequence of Alteromonas pelagimontana 5.12T.</title>
        <authorList>
            <person name="Sinha R.K."/>
            <person name="Krishnan K.P."/>
            <person name="Kurian J.P."/>
        </authorList>
    </citation>
    <scope>NUCLEOTIDE SEQUENCE [LARGE SCALE GENOMIC DNA]</scope>
    <source>
        <strain evidence="10 11">5.12</strain>
    </source>
</reference>
<keyword evidence="3" id="KW-0645">Protease</keyword>
<evidence type="ECO:0000313" key="11">
    <source>
        <dbReference type="Proteomes" id="UP000219285"/>
    </source>
</evidence>
<dbReference type="GO" id="GO:0005886">
    <property type="term" value="C:plasma membrane"/>
    <property type="evidence" value="ECO:0007669"/>
    <property type="project" value="UniProtKB-SubCell"/>
</dbReference>
<evidence type="ECO:0000256" key="7">
    <source>
        <dbReference type="ARBA" id="ARBA00023136"/>
    </source>
</evidence>
<keyword evidence="4 8" id="KW-0812">Transmembrane</keyword>
<dbReference type="AlphaFoldDB" id="A0A6M4MFT1"/>
<dbReference type="EMBL" id="CP052766">
    <property type="protein sequence ID" value="QJR81969.1"/>
    <property type="molecule type" value="Genomic_DNA"/>
</dbReference>
<feature type="transmembrane region" description="Helical" evidence="8">
    <location>
        <begin position="40"/>
        <end position="56"/>
    </location>
</feature>
<dbReference type="Pfam" id="PF11984">
    <property type="entry name" value="DUF3485"/>
    <property type="match status" value="1"/>
</dbReference>
<evidence type="ECO:0000256" key="6">
    <source>
        <dbReference type="ARBA" id="ARBA00022989"/>
    </source>
</evidence>
<feature type="transmembrane region" description="Helical" evidence="8">
    <location>
        <begin position="239"/>
        <end position="261"/>
    </location>
</feature>
<name>A0A6M4MFT1_9ALTE</name>
<evidence type="ECO:0000256" key="1">
    <source>
        <dbReference type="ARBA" id="ARBA00004651"/>
    </source>
</evidence>
<evidence type="ECO:0000256" key="5">
    <source>
        <dbReference type="ARBA" id="ARBA00022801"/>
    </source>
</evidence>
<accession>A0A6M4MFT1</accession>
<dbReference type="NCBIfam" id="TIGR04178">
    <property type="entry name" value="exo_archaeo"/>
    <property type="match status" value="1"/>
</dbReference>
<dbReference type="InterPro" id="IPR014263">
    <property type="entry name" value="Methanolan_biosynth_EpsI"/>
</dbReference>
<evidence type="ECO:0000256" key="4">
    <source>
        <dbReference type="ARBA" id="ARBA00022692"/>
    </source>
</evidence>
<reference evidence="11" key="1">
    <citation type="submission" date="2014-12" db="EMBL/GenBank/DDBJ databases">
        <title>Complete genome sequence of a multi-drug resistant Klebsiella pneumoniae.</title>
        <authorList>
            <person name="Hua X."/>
            <person name="Chen Q."/>
            <person name="Li X."/>
            <person name="Feng Y."/>
            <person name="Ruan Z."/>
            <person name="Yu Y."/>
        </authorList>
    </citation>
    <scope>NUCLEOTIDE SEQUENCE [LARGE SCALE GENOMIC DNA]</scope>
    <source>
        <strain evidence="11">5.12</strain>
    </source>
</reference>
<feature type="transmembrane region" description="Helical" evidence="8">
    <location>
        <begin position="287"/>
        <end position="308"/>
    </location>
</feature>
<dbReference type="Pfam" id="PF09721">
    <property type="entry name" value="Exosortase_EpsH"/>
    <property type="match status" value="1"/>
</dbReference>
<proteinExistence type="predicted"/>
<dbReference type="RefSeq" id="WP_075610163.1">
    <property type="nucleotide sequence ID" value="NZ_CP052766.1"/>
</dbReference>
<feature type="domain" description="Methanolan biosynthesis EpsI" evidence="9">
    <location>
        <begin position="295"/>
        <end position="437"/>
    </location>
</feature>
<feature type="transmembrane region" description="Helical" evidence="8">
    <location>
        <begin position="204"/>
        <end position="227"/>
    </location>
</feature>
<feature type="transmembrane region" description="Helical" evidence="8">
    <location>
        <begin position="68"/>
        <end position="84"/>
    </location>
</feature>
<keyword evidence="2" id="KW-1003">Cell membrane</keyword>
<feature type="transmembrane region" description="Helical" evidence="8">
    <location>
        <begin position="117"/>
        <end position="135"/>
    </location>
</feature>
<dbReference type="InterPro" id="IPR019127">
    <property type="entry name" value="Exosortase"/>
</dbReference>
<dbReference type="InterPro" id="IPR026392">
    <property type="entry name" value="Exo/Archaeosortase_dom"/>
</dbReference>
<evidence type="ECO:0000313" key="10">
    <source>
        <dbReference type="EMBL" id="QJR81969.1"/>
    </source>
</evidence>
<dbReference type="InterPro" id="IPR013426">
    <property type="entry name" value="EpsH-like"/>
</dbReference>
<keyword evidence="7 8" id="KW-0472">Membrane</keyword>
<protein>
    <submittedName>
        <fullName evidence="10">Exosortase</fullName>
        <ecNumber evidence="10">3.4.22.-</ecNumber>
    </submittedName>
</protein>
<organism evidence="10 11">
    <name type="scientific">Alteromonas pelagimontana</name>
    <dbReference type="NCBI Taxonomy" id="1858656"/>
    <lineage>
        <taxon>Bacteria</taxon>
        <taxon>Pseudomonadati</taxon>
        <taxon>Pseudomonadota</taxon>
        <taxon>Gammaproteobacteria</taxon>
        <taxon>Alteromonadales</taxon>
        <taxon>Alteromonadaceae</taxon>
        <taxon>Alteromonas/Salinimonas group</taxon>
        <taxon>Alteromonas</taxon>
    </lineage>
</organism>
<evidence type="ECO:0000256" key="8">
    <source>
        <dbReference type="SAM" id="Phobius"/>
    </source>
</evidence>
<dbReference type="EC" id="3.4.22.-" evidence="10"/>
<dbReference type="NCBIfam" id="TIGR02602">
    <property type="entry name" value="8TM_EpsH"/>
    <property type="match status" value="1"/>
</dbReference>
<gene>
    <name evidence="10" type="primary">xrt</name>
    <name evidence="10" type="ORF">CA267_015020</name>
</gene>
<evidence type="ECO:0000256" key="3">
    <source>
        <dbReference type="ARBA" id="ARBA00022670"/>
    </source>
</evidence>
<feature type="transmembrane region" description="Helical" evidence="8">
    <location>
        <begin position="180"/>
        <end position="198"/>
    </location>
</feature>
<sequence>MSAFRFKALLWLIAGAVIAGLAIPNTYISLHELWSRNNEAYSHGYILLIFIAYVLATDKRWQSFHASWWPVPVAFGAGAFWLAANAVQVIMLQQIVLPVLLLCLTASLVGVKNSLKVIVPIFSLYLAIPVMDVLLTPLQNLTTYINTLLIQATGIVAFIDGYDIHMPYGVMRIANGCAGLNYLLAGLCLGLFYAYLNLQRLSLQIWAVVLMVLLSLVGNWIRVYLLILIGYQSEMQSSLVYDHGFFGWVIFAVLAVFYFLYTKRLEAKDTEFEATSAEPVQPVSGKLIATTSLTLIAFLVLPVTWKVIESNASSQKAVTVSLPDTFNYFTESEKTIANFGANYEGADSEKVYQGQINGRSATLMVASYVTQAQGKELIYYANHPAKALNRRQLITLPEGTVNVAVTDGGRALVVWFYRVDDHVTTDDLDTKLAQLLQVFEVPVASAIVLQIRCNGKCDNISQDIEDNNEWLDALFSVEVN</sequence>
<dbReference type="GO" id="GO:0008233">
    <property type="term" value="F:peptidase activity"/>
    <property type="evidence" value="ECO:0007669"/>
    <property type="project" value="UniProtKB-KW"/>
</dbReference>
<feature type="transmembrane region" description="Helical" evidence="8">
    <location>
        <begin position="90"/>
        <end position="110"/>
    </location>
</feature>
<evidence type="ECO:0000259" key="9">
    <source>
        <dbReference type="Pfam" id="PF11984"/>
    </source>
</evidence>
<comment type="subcellular location">
    <subcellularLocation>
        <location evidence="1">Cell membrane</location>
        <topology evidence="1">Multi-pass membrane protein</topology>
    </subcellularLocation>
</comment>